<keyword evidence="4" id="KW-1133">Transmembrane helix</keyword>
<keyword evidence="6" id="KW-1185">Reference proteome</keyword>
<dbReference type="SUPFAM" id="SSF117070">
    <property type="entry name" value="LEA14-like"/>
    <property type="match status" value="1"/>
</dbReference>
<feature type="compositionally biased region" description="Low complexity" evidence="3">
    <location>
        <begin position="139"/>
        <end position="151"/>
    </location>
</feature>
<sequence>MHQHRPARRGGDSPATVPPGHYDAGGQPFFRPPPPPPPREPPGPGRHRAPPPVRSSPNPPAAALPNGRHRYAAPGSERPLPRPPGSERPVPMTPPEVEHPAPMAPPEAERPEDHRTARTPPPERPMLSWGPPEPRYAYPGAAGRPRGSSSSSALASCLVATAFLLLSAGGTGAALFLLFRPRPPDITVAAVRLPSFAAANGTVAFTLEQTASVRNPNRSPLAHFDSSLRVAYAGGELGSVYIPAGFIDGGRTKDMSATFDVPAIPVAAVQPQQQMGVDAASDQQAPPVQSVVIEVDSLLVVKGRVKMLRLLTHRVQAAKLCRVGVSPIDGRVLGIRC</sequence>
<evidence type="ECO:0000313" key="6">
    <source>
        <dbReference type="Proteomes" id="UP001497457"/>
    </source>
</evidence>
<evidence type="ECO:0000256" key="3">
    <source>
        <dbReference type="SAM" id="MobiDB-lite"/>
    </source>
</evidence>
<dbReference type="GO" id="GO:0016020">
    <property type="term" value="C:membrane"/>
    <property type="evidence" value="ECO:0007669"/>
    <property type="project" value="UniProtKB-SubCell"/>
</dbReference>
<dbReference type="EMBL" id="OZ075127">
    <property type="protein sequence ID" value="CAL4952595.1"/>
    <property type="molecule type" value="Genomic_DNA"/>
</dbReference>
<feature type="compositionally biased region" description="Basic and acidic residues" evidence="3">
    <location>
        <begin position="107"/>
        <end position="116"/>
    </location>
</feature>
<dbReference type="PANTHER" id="PTHR31234:SF3">
    <property type="entry name" value="LATE EMBRYOGENESIS ABUNDANT (LEA) HYDROXYPROLINE-RICH GLYCOPROTEIN FAMILY"/>
    <property type="match status" value="1"/>
</dbReference>
<evidence type="ECO:0008006" key="7">
    <source>
        <dbReference type="Google" id="ProtNLM"/>
    </source>
</evidence>
<feature type="compositionally biased region" description="Pro residues" evidence="3">
    <location>
        <begin position="30"/>
        <end position="62"/>
    </location>
</feature>
<evidence type="ECO:0000256" key="4">
    <source>
        <dbReference type="SAM" id="Phobius"/>
    </source>
</evidence>
<dbReference type="AlphaFoldDB" id="A0ABC8YZZ0"/>
<name>A0ABC8YZZ0_9POAL</name>
<reference evidence="5" key="1">
    <citation type="submission" date="2024-10" db="EMBL/GenBank/DDBJ databases">
        <authorList>
            <person name="Ryan C."/>
        </authorList>
    </citation>
    <scope>NUCLEOTIDE SEQUENCE [LARGE SCALE GENOMIC DNA]</scope>
</reference>
<comment type="subcellular location">
    <subcellularLocation>
        <location evidence="1">Membrane</location>
    </subcellularLocation>
</comment>
<protein>
    <recommendedName>
        <fullName evidence="7">Late embryogenesis abundant protein LEA-2 subgroup domain-containing protein</fullName>
    </recommendedName>
</protein>
<feature type="region of interest" description="Disordered" evidence="3">
    <location>
        <begin position="1"/>
        <end position="151"/>
    </location>
</feature>
<gene>
    <name evidence="5" type="ORF">URODEC1_LOCUS39613</name>
</gene>
<keyword evidence="2 4" id="KW-0472">Membrane</keyword>
<keyword evidence="4" id="KW-0812">Transmembrane</keyword>
<evidence type="ECO:0000256" key="2">
    <source>
        <dbReference type="ARBA" id="ARBA00023136"/>
    </source>
</evidence>
<dbReference type="PANTHER" id="PTHR31234">
    <property type="entry name" value="LATE EMBRYOGENESIS ABUNDANT (LEA) HYDROXYPROLINE-RICH GLYCOPROTEIN FAMILY"/>
    <property type="match status" value="1"/>
</dbReference>
<accession>A0ABC8YZZ0</accession>
<feature type="compositionally biased region" description="Pro residues" evidence="3">
    <location>
        <begin position="81"/>
        <end position="94"/>
    </location>
</feature>
<dbReference type="Proteomes" id="UP001497457">
    <property type="component" value="Chromosome 17b"/>
</dbReference>
<feature type="transmembrane region" description="Helical" evidence="4">
    <location>
        <begin position="153"/>
        <end position="179"/>
    </location>
</feature>
<proteinExistence type="predicted"/>
<evidence type="ECO:0000256" key="1">
    <source>
        <dbReference type="ARBA" id="ARBA00004370"/>
    </source>
</evidence>
<organism evidence="5 6">
    <name type="scientific">Urochloa decumbens</name>
    <dbReference type="NCBI Taxonomy" id="240449"/>
    <lineage>
        <taxon>Eukaryota</taxon>
        <taxon>Viridiplantae</taxon>
        <taxon>Streptophyta</taxon>
        <taxon>Embryophyta</taxon>
        <taxon>Tracheophyta</taxon>
        <taxon>Spermatophyta</taxon>
        <taxon>Magnoliopsida</taxon>
        <taxon>Liliopsida</taxon>
        <taxon>Poales</taxon>
        <taxon>Poaceae</taxon>
        <taxon>PACMAD clade</taxon>
        <taxon>Panicoideae</taxon>
        <taxon>Panicodae</taxon>
        <taxon>Paniceae</taxon>
        <taxon>Melinidinae</taxon>
        <taxon>Urochloa</taxon>
    </lineage>
</organism>
<evidence type="ECO:0000313" key="5">
    <source>
        <dbReference type="EMBL" id="CAL4952595.1"/>
    </source>
</evidence>
<dbReference type="InterPro" id="IPR044839">
    <property type="entry name" value="NDR1-like"/>
</dbReference>